<feature type="region of interest" description="Disordered" evidence="2">
    <location>
        <begin position="1"/>
        <end position="29"/>
    </location>
</feature>
<dbReference type="EMBL" id="WVUH01000511">
    <property type="protein sequence ID" value="MBO4210544.1"/>
    <property type="molecule type" value="Genomic_DNA"/>
</dbReference>
<organism evidence="4 5">
    <name type="scientific">Micromonospora echinofusca</name>
    <dbReference type="NCBI Taxonomy" id="47858"/>
    <lineage>
        <taxon>Bacteria</taxon>
        <taxon>Bacillati</taxon>
        <taxon>Actinomycetota</taxon>
        <taxon>Actinomycetes</taxon>
        <taxon>Micromonosporales</taxon>
        <taxon>Micromonosporaceae</taxon>
        <taxon>Micromonospora</taxon>
    </lineage>
</organism>
<dbReference type="InterPro" id="IPR011990">
    <property type="entry name" value="TPR-like_helical_dom_sf"/>
</dbReference>
<dbReference type="SMART" id="SM00530">
    <property type="entry name" value="HTH_XRE"/>
    <property type="match status" value="1"/>
</dbReference>
<keyword evidence="1" id="KW-0238">DNA-binding</keyword>
<gene>
    <name evidence="4" type="ORF">GSF22_31810</name>
</gene>
<dbReference type="Pfam" id="PF01381">
    <property type="entry name" value="HTH_3"/>
    <property type="match status" value="1"/>
</dbReference>
<dbReference type="InterPro" id="IPR010982">
    <property type="entry name" value="Lambda_DNA-bd_dom_sf"/>
</dbReference>
<feature type="domain" description="HTH cro/C1-type" evidence="3">
    <location>
        <begin position="31"/>
        <end position="84"/>
    </location>
</feature>
<reference evidence="4 5" key="1">
    <citation type="submission" date="2019-12" db="EMBL/GenBank/DDBJ databases">
        <title>Whole genome sequencing of endophytic Actinobacterium Micromonospora sp. MPMI6T.</title>
        <authorList>
            <person name="Evv R."/>
            <person name="Podile A.R."/>
        </authorList>
    </citation>
    <scope>NUCLEOTIDE SEQUENCE [LARGE SCALE GENOMIC DNA]</scope>
    <source>
        <strain evidence="4 5">MPMI6</strain>
    </source>
</reference>
<dbReference type="SUPFAM" id="SSF47413">
    <property type="entry name" value="lambda repressor-like DNA-binding domains"/>
    <property type="match status" value="1"/>
</dbReference>
<evidence type="ECO:0000313" key="4">
    <source>
        <dbReference type="EMBL" id="MBO4210544.1"/>
    </source>
</evidence>
<dbReference type="CDD" id="cd00093">
    <property type="entry name" value="HTH_XRE"/>
    <property type="match status" value="1"/>
</dbReference>
<evidence type="ECO:0000259" key="3">
    <source>
        <dbReference type="PROSITE" id="PS50943"/>
    </source>
</evidence>
<keyword evidence="5" id="KW-1185">Reference proteome</keyword>
<dbReference type="InterPro" id="IPR050807">
    <property type="entry name" value="TransReg_Diox_bact_type"/>
</dbReference>
<dbReference type="RefSeq" id="WP_208817624.1">
    <property type="nucleotide sequence ID" value="NZ_WVUH01000511.1"/>
</dbReference>
<dbReference type="InterPro" id="IPR001387">
    <property type="entry name" value="Cro/C1-type_HTH"/>
</dbReference>
<evidence type="ECO:0000256" key="1">
    <source>
        <dbReference type="ARBA" id="ARBA00023125"/>
    </source>
</evidence>
<accession>A0ABS3W1Q1</accession>
<dbReference type="Gene3D" id="1.10.260.40">
    <property type="entry name" value="lambda repressor-like DNA-binding domains"/>
    <property type="match status" value="1"/>
</dbReference>
<comment type="caution">
    <text evidence="4">The sequence shown here is derived from an EMBL/GenBank/DDBJ whole genome shotgun (WGS) entry which is preliminary data.</text>
</comment>
<evidence type="ECO:0000256" key="2">
    <source>
        <dbReference type="SAM" id="MobiDB-lite"/>
    </source>
</evidence>
<proteinExistence type="predicted"/>
<protein>
    <submittedName>
        <fullName evidence="4">Helix-turn-helix domain-containing protein</fullName>
    </submittedName>
</protein>
<feature type="non-terminal residue" evidence="4">
    <location>
        <position position="444"/>
    </location>
</feature>
<dbReference type="Gene3D" id="1.25.40.10">
    <property type="entry name" value="Tetratricopeptide repeat domain"/>
    <property type="match status" value="1"/>
</dbReference>
<dbReference type="PANTHER" id="PTHR46797:SF1">
    <property type="entry name" value="METHYLPHOSPHONATE SYNTHASE"/>
    <property type="match status" value="1"/>
</dbReference>
<dbReference type="PANTHER" id="PTHR46797">
    <property type="entry name" value="HTH-TYPE TRANSCRIPTIONAL REGULATOR"/>
    <property type="match status" value="1"/>
</dbReference>
<name>A0ABS3W1Q1_MICEH</name>
<dbReference type="Proteomes" id="UP000823521">
    <property type="component" value="Unassembled WGS sequence"/>
</dbReference>
<dbReference type="PROSITE" id="PS50943">
    <property type="entry name" value="HTH_CROC1"/>
    <property type="match status" value="1"/>
</dbReference>
<evidence type="ECO:0000313" key="5">
    <source>
        <dbReference type="Proteomes" id="UP000823521"/>
    </source>
</evidence>
<dbReference type="SUPFAM" id="SSF48452">
    <property type="entry name" value="TPR-like"/>
    <property type="match status" value="1"/>
</dbReference>
<sequence>MAEATATDVAGSDVGGSAGADPPGESLGERIRRLRVDRGLTQQQIAEPRYTRAYLGAVESGTRTPSAPALAYIADRLGIPVDDLRFGRPAGAAADLTAELAAARRALSAGGLDAAERALADIRRRADQYHLAEVSGWARYYTAEVHLHRGAASAAAQGYDRLAAGLPDGAPALHAAVRARQSYCQLVDGNAPRAVAILSDALRALRAVPPVNPDAELRLTNALMYTFLELSWRYQARRLEREAIALLPRVTHGEWVAQFYAIAGQLRRDGELDEVERYLTEAGRRYAELGLTREIALCHWARGYVLRRAGRPGEAAAELQRAREILRTVGAVLDHAGATLELAEARRREGALDEAGQLAEEAAVTAAQCRHREAMAEADRVLGLVRAAKGDRDDAVRLLSRAAERYEQAGLMGDVVVTCRHLGDLLREQGRGGEAAAVLRRGLR</sequence>